<evidence type="ECO:0000256" key="5">
    <source>
        <dbReference type="ARBA" id="ARBA00022777"/>
    </source>
</evidence>
<reference evidence="7 8" key="1">
    <citation type="journal article" date="2015" name="Genome Biol. Evol.">
        <title>The genome of winter moth (Operophtera brumata) provides a genomic perspective on sexual dimorphism and phenology.</title>
        <authorList>
            <person name="Derks M.F."/>
            <person name="Smit S."/>
            <person name="Salis L."/>
            <person name="Schijlen E."/>
            <person name="Bossers A."/>
            <person name="Mateman C."/>
            <person name="Pijl A.S."/>
            <person name="de Ridder D."/>
            <person name="Groenen M.A."/>
            <person name="Visser M.E."/>
            <person name="Megens H.J."/>
        </authorList>
    </citation>
    <scope>NUCLEOTIDE SEQUENCE [LARGE SCALE GENOMIC DNA]</scope>
    <source>
        <strain evidence="7">WM2013NL</strain>
        <tissue evidence="7">Head and thorax</tissue>
    </source>
</reference>
<dbReference type="PANTHER" id="PTHR12595">
    <property type="entry name" value="POS9-ACTIVATING FACTOR FAP7-RELATED"/>
    <property type="match status" value="1"/>
</dbReference>
<keyword evidence="6" id="KW-0067">ATP-binding</keyword>
<dbReference type="Proteomes" id="UP000037510">
    <property type="component" value="Unassembled WGS sequence"/>
</dbReference>
<dbReference type="InterPro" id="IPR027417">
    <property type="entry name" value="P-loop_NTPase"/>
</dbReference>
<dbReference type="STRING" id="104452.A0A0L7LTJ3"/>
<dbReference type="GO" id="GO:0005737">
    <property type="term" value="C:cytoplasm"/>
    <property type="evidence" value="ECO:0007669"/>
    <property type="project" value="TreeGrafter"/>
</dbReference>
<dbReference type="GO" id="GO:0006364">
    <property type="term" value="P:rRNA processing"/>
    <property type="evidence" value="ECO:0007669"/>
    <property type="project" value="UniProtKB-KW"/>
</dbReference>
<evidence type="ECO:0000256" key="3">
    <source>
        <dbReference type="ARBA" id="ARBA00022679"/>
    </source>
</evidence>
<protein>
    <submittedName>
        <fullName evidence="7">Uncharacterized protein</fullName>
    </submittedName>
</protein>
<keyword evidence="1" id="KW-0690">Ribosome biogenesis</keyword>
<evidence type="ECO:0000256" key="6">
    <source>
        <dbReference type="ARBA" id="ARBA00022840"/>
    </source>
</evidence>
<comment type="caution">
    <text evidence="7">The sequence shown here is derived from an EMBL/GenBank/DDBJ whole genome shotgun (WGS) entry which is preliminary data.</text>
</comment>
<name>A0A0L7LTJ3_OPEBR</name>
<evidence type="ECO:0000313" key="8">
    <source>
        <dbReference type="Proteomes" id="UP000037510"/>
    </source>
</evidence>
<evidence type="ECO:0000313" key="7">
    <source>
        <dbReference type="EMBL" id="KOB78762.1"/>
    </source>
</evidence>
<keyword evidence="5" id="KW-0418">Kinase</keyword>
<dbReference type="GO" id="GO:0004017">
    <property type="term" value="F:AMP kinase activity"/>
    <property type="evidence" value="ECO:0007669"/>
    <property type="project" value="InterPro"/>
</dbReference>
<dbReference type="AlphaFoldDB" id="A0A0L7LTJ3"/>
<keyword evidence="8" id="KW-1185">Reference proteome</keyword>
<accession>A0A0L7LTJ3</accession>
<dbReference type="GO" id="GO:0005634">
    <property type="term" value="C:nucleus"/>
    <property type="evidence" value="ECO:0007669"/>
    <property type="project" value="TreeGrafter"/>
</dbReference>
<evidence type="ECO:0000256" key="1">
    <source>
        <dbReference type="ARBA" id="ARBA00022517"/>
    </source>
</evidence>
<keyword evidence="4" id="KW-0547">Nucleotide-binding</keyword>
<keyword evidence="3" id="KW-0808">Transferase</keyword>
<dbReference type="EMBL" id="JTDY01000116">
    <property type="protein sequence ID" value="KOB78762.1"/>
    <property type="molecule type" value="Genomic_DNA"/>
</dbReference>
<keyword evidence="2" id="KW-0698">rRNA processing</keyword>
<dbReference type="Gene3D" id="3.40.50.300">
    <property type="entry name" value="P-loop containing nucleotide triphosphate hydrolases"/>
    <property type="match status" value="1"/>
</dbReference>
<sequence length="69" mass="8082">MEGMMANGGKKLEDNIQCEIFEILLQEAQDSYKPEIIKELQNNTEEQLASNVQTIVEWIERWREENLGL</sequence>
<organism evidence="7 8">
    <name type="scientific">Operophtera brumata</name>
    <name type="common">Winter moth</name>
    <name type="synonym">Phalaena brumata</name>
    <dbReference type="NCBI Taxonomy" id="104452"/>
    <lineage>
        <taxon>Eukaryota</taxon>
        <taxon>Metazoa</taxon>
        <taxon>Ecdysozoa</taxon>
        <taxon>Arthropoda</taxon>
        <taxon>Hexapoda</taxon>
        <taxon>Insecta</taxon>
        <taxon>Pterygota</taxon>
        <taxon>Neoptera</taxon>
        <taxon>Endopterygota</taxon>
        <taxon>Lepidoptera</taxon>
        <taxon>Glossata</taxon>
        <taxon>Ditrysia</taxon>
        <taxon>Geometroidea</taxon>
        <taxon>Geometridae</taxon>
        <taxon>Larentiinae</taxon>
        <taxon>Operophtera</taxon>
    </lineage>
</organism>
<dbReference type="PANTHER" id="PTHR12595:SF0">
    <property type="entry name" value="ADENYLATE KINASE ISOENZYME 6"/>
    <property type="match status" value="1"/>
</dbReference>
<dbReference type="InterPro" id="IPR020618">
    <property type="entry name" value="Adenyl_kinase_AK6"/>
</dbReference>
<dbReference type="GO" id="GO:0016887">
    <property type="term" value="F:ATP hydrolysis activity"/>
    <property type="evidence" value="ECO:0007669"/>
    <property type="project" value="InterPro"/>
</dbReference>
<gene>
    <name evidence="7" type="ORF">OBRU01_00976</name>
</gene>
<dbReference type="GO" id="GO:0005524">
    <property type="term" value="F:ATP binding"/>
    <property type="evidence" value="ECO:0007669"/>
    <property type="project" value="UniProtKB-KW"/>
</dbReference>
<evidence type="ECO:0000256" key="4">
    <source>
        <dbReference type="ARBA" id="ARBA00022741"/>
    </source>
</evidence>
<proteinExistence type="predicted"/>
<evidence type="ECO:0000256" key="2">
    <source>
        <dbReference type="ARBA" id="ARBA00022552"/>
    </source>
</evidence>